<dbReference type="EMBL" id="ANIY01004607">
    <property type="protein sequence ID" value="ETP28509.1"/>
    <property type="molecule type" value="Genomic_DNA"/>
</dbReference>
<dbReference type="AlphaFoldDB" id="W2Y2T9"/>
<reference evidence="1 2" key="1">
    <citation type="submission" date="2013-11" db="EMBL/GenBank/DDBJ databases">
        <title>The Genome Sequence of Phytophthora parasitica P10297.</title>
        <authorList>
            <consortium name="The Broad Institute Genomics Platform"/>
            <person name="Russ C."/>
            <person name="Tyler B."/>
            <person name="Panabieres F."/>
            <person name="Shan W."/>
            <person name="Tripathy S."/>
            <person name="Grunwald N."/>
            <person name="Machado M."/>
            <person name="Johnson C.S."/>
            <person name="Walker B."/>
            <person name="Young S.K."/>
            <person name="Zeng Q."/>
            <person name="Gargeya S."/>
            <person name="Fitzgerald M."/>
            <person name="Haas B."/>
            <person name="Abouelleil A."/>
            <person name="Allen A.W."/>
            <person name="Alvarado L."/>
            <person name="Arachchi H.M."/>
            <person name="Berlin A.M."/>
            <person name="Chapman S.B."/>
            <person name="Gainer-Dewar J."/>
            <person name="Goldberg J."/>
            <person name="Griggs A."/>
            <person name="Gujja S."/>
            <person name="Hansen M."/>
            <person name="Howarth C."/>
            <person name="Imamovic A."/>
            <person name="Ireland A."/>
            <person name="Larimer J."/>
            <person name="McCowan C."/>
            <person name="Murphy C."/>
            <person name="Pearson M."/>
            <person name="Poon T.W."/>
            <person name="Priest M."/>
            <person name="Roberts A."/>
            <person name="Saif S."/>
            <person name="Shea T."/>
            <person name="Sisk P."/>
            <person name="Sykes S."/>
            <person name="Wortman J."/>
            <person name="Nusbaum C."/>
            <person name="Birren B."/>
        </authorList>
    </citation>
    <scope>NUCLEOTIDE SEQUENCE [LARGE SCALE GENOMIC DNA]</scope>
    <source>
        <strain evidence="1 2">P10297</strain>
    </source>
</reference>
<name>W2Y2T9_PHYNI</name>
<proteinExistence type="predicted"/>
<evidence type="ECO:0008006" key="3">
    <source>
        <dbReference type="Google" id="ProtNLM"/>
    </source>
</evidence>
<dbReference type="Proteomes" id="UP000018948">
    <property type="component" value="Unassembled WGS sequence"/>
</dbReference>
<accession>W2Y2T9</accession>
<comment type="caution">
    <text evidence="1">The sequence shown here is derived from an EMBL/GenBank/DDBJ whole genome shotgun (WGS) entry which is preliminary data.</text>
</comment>
<gene>
    <name evidence="1" type="ORF">F442_22198</name>
</gene>
<evidence type="ECO:0000313" key="2">
    <source>
        <dbReference type="Proteomes" id="UP000018948"/>
    </source>
</evidence>
<organism evidence="1 2">
    <name type="scientific">Phytophthora nicotianae P10297</name>
    <dbReference type="NCBI Taxonomy" id="1317064"/>
    <lineage>
        <taxon>Eukaryota</taxon>
        <taxon>Sar</taxon>
        <taxon>Stramenopiles</taxon>
        <taxon>Oomycota</taxon>
        <taxon>Peronosporomycetes</taxon>
        <taxon>Peronosporales</taxon>
        <taxon>Peronosporaceae</taxon>
        <taxon>Phytophthora</taxon>
    </lineage>
</organism>
<sequence>MQCDLQVAPRCVTCDFELGLVNAVRQQFAGVPIVGCRFHWKQALRRKLIDLCIPKETRKGFRSSVAAWMSQVIVSNRTRFGYFKRTWMGTYDPALWIVNAISETTDIVNRTNNTLERFNRDLNESFS</sequence>
<protein>
    <recommendedName>
        <fullName evidence="3">MULE transposase domain-containing protein</fullName>
    </recommendedName>
</protein>
<evidence type="ECO:0000313" key="1">
    <source>
        <dbReference type="EMBL" id="ETP28509.1"/>
    </source>
</evidence>